<sequence>MKDLPVELLDAIAENTTSVADLLSLRGINVTCHELVTPKVFRKLHIRNSLKSVQNCQDILASLEIAPFVREVVYDYRDGSCNCLPLSPRSTDDSLDTFQIIAELEESLTEFFCQLSRFINLDAVTLNFWPAFITPSGLEVREHPFWFTNRQLAVLHAIYYSMKTSPIKSLTLNNIVLMSPKCYNFPSPLVETSFSHLSISVAANNELGEWSGSKSLNSSLSPLLPPSNPHLTSLVFRSPRGLYFSPTLRLASHYPALQSLVLENIVFDHNSPSENIEEFIIRHKDSLVRLELRSCSCYIINDSGTKGGRSWSGIWERLKQELTGLREIVVDRGSQGYTHLDPVLGHVPHKSFNHARAEQDEEKFQNFASAVRTRSNISVTCH</sequence>
<accession>F8NJ28</accession>
<dbReference type="HOGENOM" id="CLU_052543_0_0_1"/>
<dbReference type="GeneID" id="18814167"/>
<dbReference type="Gene3D" id="3.80.10.10">
    <property type="entry name" value="Ribonuclease Inhibitor"/>
    <property type="match status" value="1"/>
</dbReference>
<protein>
    <recommendedName>
        <fullName evidence="2">F-box domain-containing protein</fullName>
    </recommendedName>
</protein>
<dbReference type="KEGG" id="sla:SERLADRAFT_433309"/>
<dbReference type="EMBL" id="GL945429">
    <property type="protein sequence ID" value="EGO29309.1"/>
    <property type="molecule type" value="Genomic_DNA"/>
</dbReference>
<organism>
    <name type="scientific">Serpula lacrymans var. lacrymans (strain S7.9)</name>
    <name type="common">Dry rot fungus</name>
    <dbReference type="NCBI Taxonomy" id="578457"/>
    <lineage>
        <taxon>Eukaryota</taxon>
        <taxon>Fungi</taxon>
        <taxon>Dikarya</taxon>
        <taxon>Basidiomycota</taxon>
        <taxon>Agaricomycotina</taxon>
        <taxon>Agaricomycetes</taxon>
        <taxon>Agaricomycetidae</taxon>
        <taxon>Boletales</taxon>
        <taxon>Coniophorineae</taxon>
        <taxon>Serpulaceae</taxon>
        <taxon>Serpula</taxon>
    </lineage>
</organism>
<evidence type="ECO:0000313" key="1">
    <source>
        <dbReference type="EMBL" id="EGO29309.1"/>
    </source>
</evidence>
<name>F8NJ28_SERL9</name>
<dbReference type="OrthoDB" id="2858653at2759"/>
<dbReference type="Proteomes" id="UP000008064">
    <property type="component" value="Unassembled WGS sequence"/>
</dbReference>
<evidence type="ECO:0008006" key="2">
    <source>
        <dbReference type="Google" id="ProtNLM"/>
    </source>
</evidence>
<reference evidence="1" key="1">
    <citation type="submission" date="2011-04" db="EMBL/GenBank/DDBJ databases">
        <title>Evolution of plant cell wall degrading machinery underlies the functional diversity of forest fungi.</title>
        <authorList>
            <consortium name="US DOE Joint Genome Institute (JGI-PGF)"/>
            <person name="Eastwood D.C."/>
            <person name="Floudas D."/>
            <person name="Binder M."/>
            <person name="Majcherczyk A."/>
            <person name="Schneider P."/>
            <person name="Aerts A."/>
            <person name="Asiegbu F.O."/>
            <person name="Baker S.E."/>
            <person name="Barry K."/>
            <person name="Bendiksby M."/>
            <person name="Blumentritt M."/>
            <person name="Coutinho P.M."/>
            <person name="Cullen D."/>
            <person name="Cullen D."/>
            <person name="Gathman A."/>
            <person name="Goodell B."/>
            <person name="Henrissat B."/>
            <person name="Ihrmark K."/>
            <person name="Kauserud H."/>
            <person name="Kohler A."/>
            <person name="LaButti K."/>
            <person name="Lapidus A."/>
            <person name="Lavin J.L."/>
            <person name="Lee Y.-H."/>
            <person name="Lindquist E."/>
            <person name="Lilly W."/>
            <person name="Lucas S."/>
            <person name="Morin E."/>
            <person name="Murat C."/>
            <person name="Oguiza J.A."/>
            <person name="Park J."/>
            <person name="Pisabarro A.G."/>
            <person name="Riley R."/>
            <person name="Rosling A."/>
            <person name="Salamov A."/>
            <person name="Schmidt O."/>
            <person name="Schmutz J."/>
            <person name="Skrede I."/>
            <person name="Stenlid J."/>
            <person name="Wiebenga A."/>
            <person name="Xie X."/>
            <person name="Kues U."/>
            <person name="Hibbett D.S."/>
            <person name="Hoffmeister D."/>
            <person name="Hogberg N."/>
            <person name="Martin F."/>
            <person name="Grigoriev I.V."/>
            <person name="Watkinson S.C."/>
        </authorList>
    </citation>
    <scope>NUCLEOTIDE SEQUENCE</scope>
    <source>
        <strain evidence="1">S7.9</strain>
    </source>
</reference>
<dbReference type="RefSeq" id="XP_007313551.1">
    <property type="nucleotide sequence ID" value="XM_007313489.1"/>
</dbReference>
<proteinExistence type="predicted"/>
<dbReference type="AlphaFoldDB" id="F8NJ28"/>
<dbReference type="InterPro" id="IPR032675">
    <property type="entry name" value="LRR_dom_sf"/>
</dbReference>
<gene>
    <name evidence="1" type="ORF">SERLADRAFT_433309</name>
</gene>